<dbReference type="InterPro" id="IPR039661">
    <property type="entry name" value="ELP3"/>
</dbReference>
<keyword evidence="4" id="KW-0479">Metal-binding</keyword>
<keyword evidence="6" id="KW-0411">Iron-sulfur</keyword>
<keyword evidence="5" id="KW-0408">Iron</keyword>
<dbReference type="Proteomes" id="UP000824162">
    <property type="component" value="Unassembled WGS sequence"/>
</dbReference>
<evidence type="ECO:0000259" key="8">
    <source>
        <dbReference type="PROSITE" id="PS51918"/>
    </source>
</evidence>
<protein>
    <submittedName>
        <fullName evidence="9">Radical SAM protein</fullName>
    </submittedName>
</protein>
<evidence type="ECO:0000256" key="4">
    <source>
        <dbReference type="ARBA" id="ARBA00022723"/>
    </source>
</evidence>
<dbReference type="InterPro" id="IPR007197">
    <property type="entry name" value="rSAM"/>
</dbReference>
<reference evidence="9" key="1">
    <citation type="journal article" date="2021" name="PeerJ">
        <title>Extensive microbial diversity within the chicken gut microbiome revealed by metagenomics and culture.</title>
        <authorList>
            <person name="Gilroy R."/>
            <person name="Ravi A."/>
            <person name="Getino M."/>
            <person name="Pursley I."/>
            <person name="Horton D.L."/>
            <person name="Alikhan N.F."/>
            <person name="Baker D."/>
            <person name="Gharbi K."/>
            <person name="Hall N."/>
            <person name="Watson M."/>
            <person name="Adriaenssens E.M."/>
            <person name="Foster-Nyarko E."/>
            <person name="Jarju S."/>
            <person name="Secka A."/>
            <person name="Antonio M."/>
            <person name="Oren A."/>
            <person name="Chaudhuri R.R."/>
            <person name="La Ragione R."/>
            <person name="Hildebrand F."/>
            <person name="Pallen M.J."/>
        </authorList>
    </citation>
    <scope>NUCLEOTIDE SEQUENCE</scope>
    <source>
        <strain evidence="9">5790</strain>
    </source>
</reference>
<feature type="domain" description="Radical SAM core" evidence="8">
    <location>
        <begin position="1"/>
        <end position="228"/>
    </location>
</feature>
<evidence type="ECO:0000256" key="7">
    <source>
        <dbReference type="PROSITE-ProRule" id="PRU00117"/>
    </source>
</evidence>
<accession>A0A9D1PRR6</accession>
<dbReference type="GO" id="GO:0051539">
    <property type="term" value="F:4 iron, 4 sulfur cluster binding"/>
    <property type="evidence" value="ECO:0007669"/>
    <property type="project" value="UniProtKB-KW"/>
</dbReference>
<dbReference type="GO" id="GO:0003824">
    <property type="term" value="F:catalytic activity"/>
    <property type="evidence" value="ECO:0007669"/>
    <property type="project" value="InterPro"/>
</dbReference>
<dbReference type="AlphaFoldDB" id="A0A9D1PRR6"/>
<dbReference type="InterPro" id="IPR058240">
    <property type="entry name" value="rSAM_sf"/>
</dbReference>
<dbReference type="SFLD" id="SFLDS00029">
    <property type="entry name" value="Radical_SAM"/>
    <property type="match status" value="1"/>
</dbReference>
<keyword evidence="7" id="KW-0694">RNA-binding</keyword>
<keyword evidence="2" id="KW-0004">4Fe-4S</keyword>
<dbReference type="SFLD" id="SFLDG01086">
    <property type="entry name" value="elongater_protein-like"/>
    <property type="match status" value="1"/>
</dbReference>
<dbReference type="GO" id="GO:0002926">
    <property type="term" value="P:tRNA wobble base 5-methoxycarbonylmethyl-2-thiouridinylation"/>
    <property type="evidence" value="ECO:0007669"/>
    <property type="project" value="TreeGrafter"/>
</dbReference>
<dbReference type="SUPFAM" id="SSF102114">
    <property type="entry name" value="Radical SAM enzymes"/>
    <property type="match status" value="1"/>
</dbReference>
<dbReference type="GO" id="GO:0003723">
    <property type="term" value="F:RNA binding"/>
    <property type="evidence" value="ECO:0007669"/>
    <property type="project" value="UniProtKB-UniRule"/>
</dbReference>
<dbReference type="PROSITE" id="PS51918">
    <property type="entry name" value="RADICAL_SAM"/>
    <property type="match status" value="1"/>
</dbReference>
<evidence type="ECO:0000256" key="6">
    <source>
        <dbReference type="ARBA" id="ARBA00023014"/>
    </source>
</evidence>
<dbReference type="EMBL" id="DXIJ01000072">
    <property type="protein sequence ID" value="HIV85886.1"/>
    <property type="molecule type" value="Genomic_DNA"/>
</dbReference>
<reference evidence="9" key="2">
    <citation type="submission" date="2021-04" db="EMBL/GenBank/DDBJ databases">
        <authorList>
            <person name="Gilroy R."/>
        </authorList>
    </citation>
    <scope>NUCLEOTIDE SEQUENCE</scope>
    <source>
        <strain evidence="9">5790</strain>
    </source>
</reference>
<evidence type="ECO:0000256" key="2">
    <source>
        <dbReference type="ARBA" id="ARBA00022485"/>
    </source>
</evidence>
<dbReference type="InterPro" id="IPR036612">
    <property type="entry name" value="KH_dom_type_1_sf"/>
</dbReference>
<evidence type="ECO:0000313" key="9">
    <source>
        <dbReference type="EMBL" id="HIV85886.1"/>
    </source>
</evidence>
<dbReference type="GO" id="GO:0046872">
    <property type="term" value="F:metal ion binding"/>
    <property type="evidence" value="ECO:0007669"/>
    <property type="project" value="UniProtKB-KW"/>
</dbReference>
<dbReference type="GO" id="GO:0005737">
    <property type="term" value="C:cytoplasm"/>
    <property type="evidence" value="ECO:0007669"/>
    <property type="project" value="TreeGrafter"/>
</dbReference>
<evidence type="ECO:0000256" key="3">
    <source>
        <dbReference type="ARBA" id="ARBA00022691"/>
    </source>
</evidence>
<dbReference type="Pfam" id="PF04055">
    <property type="entry name" value="Radical_SAM"/>
    <property type="match status" value="1"/>
</dbReference>
<dbReference type="InterPro" id="IPR006638">
    <property type="entry name" value="Elp3/MiaA/NifB-like_rSAM"/>
</dbReference>
<keyword evidence="3" id="KW-0949">S-adenosyl-L-methionine</keyword>
<comment type="cofactor">
    <cofactor evidence="1">
        <name>[4Fe-4S] cluster</name>
        <dbReference type="ChEBI" id="CHEBI:49883"/>
    </cofactor>
</comment>
<sequence length="327" mass="36507">MRKYNIPIFIPHEGCGHDCVFCSQKKITGVQSSVTPNMAYDRIKQYLDTAADEDAEIEIAYFGGSFTGLSLELQKQFLEAANSFDDSRITGIRLSTRPDYISGEVLELCGKNRVKTIELGVQSACDDVLCANRRGHKFSDVKRASVMIKDAGIDLGLQMMVGMYGSDKDKDIFTCEQIIALKPRCTRIYPTLVLSGTMLEELWRHGDYEPYSLDKAVEVSKQCLLLFRAHGIDVIRIGLYPGEDLRSDGNIAAGPFHSAFGELVENSIYRDKIEGEIIAAGLRDCVYEIEAPPSEVSKIIGQRGCNKKYFSEKYGVRLRVREIKGNA</sequence>
<dbReference type="Gene3D" id="3.80.30.20">
    <property type="entry name" value="tm_1862 like domain"/>
    <property type="match status" value="1"/>
</dbReference>
<dbReference type="Pfam" id="PF16199">
    <property type="entry name" value="Radical_SAM_C"/>
    <property type="match status" value="1"/>
</dbReference>
<dbReference type="InterPro" id="IPR032432">
    <property type="entry name" value="Radical_SAM_C"/>
</dbReference>
<dbReference type="PANTHER" id="PTHR11135:SF0">
    <property type="entry name" value="ELONGATOR COMPLEX PROTEIN 3"/>
    <property type="match status" value="1"/>
</dbReference>
<dbReference type="InterPro" id="IPR023404">
    <property type="entry name" value="rSAM_horseshoe"/>
</dbReference>
<name>A0A9D1PRR6_9FIRM</name>
<evidence type="ECO:0000313" key="10">
    <source>
        <dbReference type="Proteomes" id="UP000824162"/>
    </source>
</evidence>
<organism evidence="9 10">
    <name type="scientific">Candidatus Monoglobus merdigallinarum</name>
    <dbReference type="NCBI Taxonomy" id="2838698"/>
    <lineage>
        <taxon>Bacteria</taxon>
        <taxon>Bacillati</taxon>
        <taxon>Bacillota</taxon>
        <taxon>Clostridia</taxon>
        <taxon>Monoglobales</taxon>
        <taxon>Monoglobaceae</taxon>
        <taxon>Monoglobus</taxon>
    </lineage>
</organism>
<dbReference type="PANTHER" id="PTHR11135">
    <property type="entry name" value="HISTONE ACETYLTRANSFERASE-RELATED"/>
    <property type="match status" value="1"/>
</dbReference>
<dbReference type="CDD" id="cd01335">
    <property type="entry name" value="Radical_SAM"/>
    <property type="match status" value="1"/>
</dbReference>
<evidence type="ECO:0000256" key="5">
    <source>
        <dbReference type="ARBA" id="ARBA00023004"/>
    </source>
</evidence>
<evidence type="ECO:0000256" key="1">
    <source>
        <dbReference type="ARBA" id="ARBA00001966"/>
    </source>
</evidence>
<gene>
    <name evidence="9" type="ORF">H9900_03645</name>
</gene>
<dbReference type="PROSITE" id="PS50084">
    <property type="entry name" value="KH_TYPE_1"/>
    <property type="match status" value="1"/>
</dbReference>
<comment type="caution">
    <text evidence="9">The sequence shown here is derived from an EMBL/GenBank/DDBJ whole genome shotgun (WGS) entry which is preliminary data.</text>
</comment>
<dbReference type="SMART" id="SM00729">
    <property type="entry name" value="Elp3"/>
    <property type="match status" value="1"/>
</dbReference>
<dbReference type="SUPFAM" id="SSF54791">
    <property type="entry name" value="Eukaryotic type KH-domain (KH-domain type I)"/>
    <property type="match status" value="1"/>
</dbReference>
<proteinExistence type="predicted"/>